<dbReference type="EMBL" id="PJQY01001572">
    <property type="protein sequence ID" value="PQQ01367.1"/>
    <property type="molecule type" value="Genomic_DNA"/>
</dbReference>
<protein>
    <submittedName>
        <fullName evidence="1">Uncharacterized protein</fullName>
    </submittedName>
</protein>
<organism evidence="1 2">
    <name type="scientific">Prunus yedoensis var. nudiflora</name>
    <dbReference type="NCBI Taxonomy" id="2094558"/>
    <lineage>
        <taxon>Eukaryota</taxon>
        <taxon>Viridiplantae</taxon>
        <taxon>Streptophyta</taxon>
        <taxon>Embryophyta</taxon>
        <taxon>Tracheophyta</taxon>
        <taxon>Spermatophyta</taxon>
        <taxon>Magnoliopsida</taxon>
        <taxon>eudicotyledons</taxon>
        <taxon>Gunneridae</taxon>
        <taxon>Pentapetalae</taxon>
        <taxon>rosids</taxon>
        <taxon>fabids</taxon>
        <taxon>Rosales</taxon>
        <taxon>Rosaceae</taxon>
        <taxon>Amygdaloideae</taxon>
        <taxon>Amygdaleae</taxon>
        <taxon>Prunus</taxon>
    </lineage>
</organism>
<sequence length="139" mass="15649">MYDNGIILYDVEKENPMLVVNEPPSSKSIELITHEGVHTEPVEPIPAPWVSKNHPSDLIIGNPHARVKTRRQLVEETSSKRPKGEIVRLESVWVEGLPSLLFASQKVVSRAARGSRVMGCGLKTESFTLYIFLPYREVE</sequence>
<comment type="caution">
    <text evidence="1">The sequence shown here is derived from an EMBL/GenBank/DDBJ whole genome shotgun (WGS) entry which is preliminary data.</text>
</comment>
<dbReference type="OrthoDB" id="1408312at2759"/>
<name>A0A314Y6P9_PRUYE</name>
<gene>
    <name evidence="1" type="ORF">Pyn_33253</name>
</gene>
<dbReference type="AlphaFoldDB" id="A0A314Y6P9"/>
<keyword evidence="2" id="KW-1185">Reference proteome</keyword>
<evidence type="ECO:0000313" key="1">
    <source>
        <dbReference type="EMBL" id="PQQ01367.1"/>
    </source>
</evidence>
<dbReference type="Proteomes" id="UP000250321">
    <property type="component" value="Unassembled WGS sequence"/>
</dbReference>
<accession>A0A314Y6P9</accession>
<evidence type="ECO:0000313" key="2">
    <source>
        <dbReference type="Proteomes" id="UP000250321"/>
    </source>
</evidence>
<reference evidence="1 2" key="1">
    <citation type="submission" date="2018-02" db="EMBL/GenBank/DDBJ databases">
        <title>Draft genome of wild Prunus yedoensis var. nudiflora.</title>
        <authorList>
            <person name="Baek S."/>
            <person name="Kim J.-H."/>
            <person name="Choi K."/>
            <person name="Kim G.-B."/>
            <person name="Cho A."/>
            <person name="Jang H."/>
            <person name="Shin C.-H."/>
            <person name="Yu H.-J."/>
            <person name="Mun J.-H."/>
        </authorList>
    </citation>
    <scope>NUCLEOTIDE SEQUENCE [LARGE SCALE GENOMIC DNA]</scope>
    <source>
        <strain evidence="2">cv. Jeju island</strain>
        <tissue evidence="1">Leaf</tissue>
    </source>
</reference>
<proteinExistence type="predicted"/>